<proteinExistence type="predicted"/>
<evidence type="ECO:0000259" key="2">
    <source>
        <dbReference type="Pfam" id="PF20695"/>
    </source>
</evidence>
<dbReference type="InterPro" id="IPR002830">
    <property type="entry name" value="UbiD"/>
</dbReference>
<dbReference type="Pfam" id="PF20695">
    <property type="entry name" value="UbiD_N"/>
    <property type="match status" value="1"/>
</dbReference>
<dbReference type="InterPro" id="IPR049381">
    <property type="entry name" value="UbiD-like_C"/>
</dbReference>
<dbReference type="GO" id="GO:0005737">
    <property type="term" value="C:cytoplasm"/>
    <property type="evidence" value="ECO:0007669"/>
    <property type="project" value="TreeGrafter"/>
</dbReference>
<dbReference type="Pfam" id="PF20696">
    <property type="entry name" value="UbiD_C"/>
    <property type="match status" value="1"/>
</dbReference>
<dbReference type="SUPFAM" id="SSF143968">
    <property type="entry name" value="UbiD C-terminal domain-like"/>
    <property type="match status" value="2"/>
</dbReference>
<gene>
    <name evidence="4" type="ORF">F6V25_04705</name>
</gene>
<protein>
    <submittedName>
        <fullName evidence="4">UbiD family decarboxylase</fullName>
    </submittedName>
</protein>
<evidence type="ECO:0000259" key="1">
    <source>
        <dbReference type="Pfam" id="PF01977"/>
    </source>
</evidence>
<dbReference type="SUPFAM" id="SSF50475">
    <property type="entry name" value="FMN-binding split barrel"/>
    <property type="match status" value="1"/>
</dbReference>
<dbReference type="Pfam" id="PF01977">
    <property type="entry name" value="UbiD"/>
    <property type="match status" value="1"/>
</dbReference>
<feature type="domain" description="3-octaprenyl-4-hydroxybenzoate carboxy-lyase-like Rift-related" evidence="1">
    <location>
        <begin position="119"/>
        <end position="316"/>
    </location>
</feature>
<dbReference type="InterPro" id="IPR048304">
    <property type="entry name" value="UbiD_Rift_dom"/>
</dbReference>
<organism evidence="4 5">
    <name type="scientific">Oryzomonas japonica</name>
    <dbReference type="NCBI Taxonomy" id="2603858"/>
    <lineage>
        <taxon>Bacteria</taxon>
        <taxon>Pseudomonadati</taxon>
        <taxon>Thermodesulfobacteriota</taxon>
        <taxon>Desulfuromonadia</taxon>
        <taxon>Geobacterales</taxon>
        <taxon>Geobacteraceae</taxon>
        <taxon>Oryzomonas</taxon>
    </lineage>
</organism>
<name>A0A7J4ZTI9_9BACT</name>
<dbReference type="EMBL" id="VZQZ01000002">
    <property type="protein sequence ID" value="KAB0666722.1"/>
    <property type="molecule type" value="Genomic_DNA"/>
</dbReference>
<keyword evidence="5" id="KW-1185">Reference proteome</keyword>
<dbReference type="InterPro" id="IPR049383">
    <property type="entry name" value="UbiD-like_N"/>
</dbReference>
<evidence type="ECO:0000313" key="5">
    <source>
        <dbReference type="Proteomes" id="UP000420562"/>
    </source>
</evidence>
<evidence type="ECO:0000259" key="3">
    <source>
        <dbReference type="Pfam" id="PF20696"/>
    </source>
</evidence>
<sequence length="613" mass="66409">MGYRNLQECVADLERHGMLLRINAPLDPRLEIGAVQRRVYRAGGPALLFTNPVNCSFPLLGNLFGTLERTRFIFRDSLAGIRRLVDAKINPFSLIKHPLDALKTPFAAYHLLPKTVSHAPVLECRTTLSQLPQVVSWPNDGGAFITLPQVYTESPANPGFGSSNLGMYRVQISGNRYLPDRQAGLHYQIQRGIGAHHAEAIERGDLLRVNVFVGGAPSMAVAAVMPLPEGMPELSFAGLLGGHRIPMTNLPGHLPVSAEADFCICGVVDPAKTLPEGPFGDHLGYYSLAHDFPFIQVEAVYHRRDAIWPFTTVGRPPQEDTSFGAFIHELTGPLIPTVVNGVREVHAVDAAGVHPLLLAVASERYVPYAAERRPQELLTIANAILGQGQLSLAKFLFIAAHEDALGLHTHDIAAFFRHVLERADWRTDLHFQTATTIDTLDYSGSGLNEGSKVVIAAAGPKRRDLATEVPAGLGLPPGFGPAAVCLPGVLAIQGPRSGQGRGEGDPALDEFCRFYGERTCFDGFPLIVICDDSPFAAATLNNFLWVTFTRSNPATDLYGIGASLRAKHWGCSGPLVIDARVKPFHAPVLEDDPEVERKIETLGANNGPLKGFI</sequence>
<dbReference type="PANTHER" id="PTHR30108">
    <property type="entry name" value="3-OCTAPRENYL-4-HYDROXYBENZOATE CARBOXY-LYASE-RELATED"/>
    <property type="match status" value="1"/>
</dbReference>
<reference evidence="4 5" key="1">
    <citation type="submission" date="2019-09" db="EMBL/GenBank/DDBJ databases">
        <title>Geobacter sp. Red96, a novel strain isolated from paddy soil.</title>
        <authorList>
            <person name="Xu Z."/>
            <person name="Masuda Y."/>
            <person name="Itoh H."/>
            <person name="Senoo K."/>
        </authorList>
    </citation>
    <scope>NUCLEOTIDE SEQUENCE [LARGE SCALE GENOMIC DNA]</scope>
    <source>
        <strain evidence="4 5">Red96</strain>
    </source>
</reference>
<dbReference type="PANTHER" id="PTHR30108:SF7">
    <property type="entry name" value="3-POLYPRENYL-4-HYDROXYBENZOATE DECARBOXYLASE"/>
    <property type="match status" value="1"/>
</dbReference>
<accession>A0A7J4ZTI9</accession>
<dbReference type="Gene3D" id="3.40.1670.10">
    <property type="entry name" value="UbiD C-terminal domain-like"/>
    <property type="match status" value="1"/>
</dbReference>
<dbReference type="AlphaFoldDB" id="A0A7J4ZTI9"/>
<dbReference type="RefSeq" id="WP_151127462.1">
    <property type="nucleotide sequence ID" value="NZ_VZQZ01000002.1"/>
</dbReference>
<comment type="caution">
    <text evidence="4">The sequence shown here is derived from an EMBL/GenBank/DDBJ whole genome shotgun (WGS) entry which is preliminary data.</text>
</comment>
<feature type="domain" description="3-octaprenyl-4-hydroxybenzoate carboxy-lyase-like N-terminal" evidence="2">
    <location>
        <begin position="11"/>
        <end position="87"/>
    </location>
</feature>
<dbReference type="Proteomes" id="UP000420562">
    <property type="component" value="Unassembled WGS sequence"/>
</dbReference>
<dbReference type="GO" id="GO:0016831">
    <property type="term" value="F:carboxy-lyase activity"/>
    <property type="evidence" value="ECO:0007669"/>
    <property type="project" value="InterPro"/>
</dbReference>
<evidence type="ECO:0000313" key="4">
    <source>
        <dbReference type="EMBL" id="KAB0666722.1"/>
    </source>
</evidence>
<feature type="domain" description="3-octaprenyl-4-hydroxybenzoate carboxy-lyase-like C-terminal" evidence="3">
    <location>
        <begin position="322"/>
        <end position="457"/>
    </location>
</feature>